<dbReference type="AlphaFoldDB" id="A0A9Q1D4A1"/>
<keyword evidence="3" id="KW-1185">Reference proteome</keyword>
<feature type="compositionally biased region" description="Basic and acidic residues" evidence="1">
    <location>
        <begin position="36"/>
        <end position="62"/>
    </location>
</feature>
<sequence length="285" mass="32030">MTKLQVLNVYFTERLMAAAQEILQVVEETLMEYQEESDRAKRENESLRRRLREAGLNEEAGRTKSPQSAPLLSADRTVPEQQEWSSREQDPDPHLTAVKLEFTEPQRNRREEEEDHRQEEELHCSPGLGTGVSALPSPFSKRECDQNSLIQPTFPSPCGKRDGNLKLHFGNAGGDEPAPSATRYQVKTESDGVSYSPSDQPAEPLPFHLGPFDAAALPSRTDMSVFRDPGGQMSELEAQLSPGTLERLRGQSTHFCPQCGKAFRHRSQSGVMKRHLQVHNSFNYS</sequence>
<feature type="region of interest" description="Disordered" evidence="1">
    <location>
        <begin position="34"/>
        <end position="200"/>
    </location>
</feature>
<dbReference type="EMBL" id="JAFJMO010000013">
    <property type="protein sequence ID" value="KAJ8258291.1"/>
    <property type="molecule type" value="Genomic_DNA"/>
</dbReference>
<evidence type="ECO:0008006" key="4">
    <source>
        <dbReference type="Google" id="ProtNLM"/>
    </source>
</evidence>
<evidence type="ECO:0000313" key="2">
    <source>
        <dbReference type="EMBL" id="KAJ8258291.1"/>
    </source>
</evidence>
<organism evidence="2 3">
    <name type="scientific">Conger conger</name>
    <name type="common">Conger eel</name>
    <name type="synonym">Muraena conger</name>
    <dbReference type="NCBI Taxonomy" id="82655"/>
    <lineage>
        <taxon>Eukaryota</taxon>
        <taxon>Metazoa</taxon>
        <taxon>Chordata</taxon>
        <taxon>Craniata</taxon>
        <taxon>Vertebrata</taxon>
        <taxon>Euteleostomi</taxon>
        <taxon>Actinopterygii</taxon>
        <taxon>Neopterygii</taxon>
        <taxon>Teleostei</taxon>
        <taxon>Anguilliformes</taxon>
        <taxon>Congridae</taxon>
        <taxon>Conger</taxon>
    </lineage>
</organism>
<evidence type="ECO:0000313" key="3">
    <source>
        <dbReference type="Proteomes" id="UP001152803"/>
    </source>
</evidence>
<evidence type="ECO:0000256" key="1">
    <source>
        <dbReference type="SAM" id="MobiDB-lite"/>
    </source>
</evidence>
<feature type="compositionally biased region" description="Polar residues" evidence="1">
    <location>
        <begin position="182"/>
        <end position="199"/>
    </location>
</feature>
<accession>A0A9Q1D4A1</accession>
<gene>
    <name evidence="2" type="ORF">COCON_G00173030</name>
</gene>
<proteinExistence type="predicted"/>
<comment type="caution">
    <text evidence="2">The sequence shown here is derived from an EMBL/GenBank/DDBJ whole genome shotgun (WGS) entry which is preliminary data.</text>
</comment>
<dbReference type="OrthoDB" id="10018191at2759"/>
<feature type="compositionally biased region" description="Basic and acidic residues" evidence="1">
    <location>
        <begin position="101"/>
        <end position="123"/>
    </location>
</feature>
<protein>
    <recommendedName>
        <fullName evidence="4">C2H2-type domain-containing protein</fullName>
    </recommendedName>
</protein>
<reference evidence="2" key="1">
    <citation type="journal article" date="2023" name="Science">
        <title>Genome structures resolve the early diversification of teleost fishes.</title>
        <authorList>
            <person name="Parey E."/>
            <person name="Louis A."/>
            <person name="Montfort J."/>
            <person name="Bouchez O."/>
            <person name="Roques C."/>
            <person name="Iampietro C."/>
            <person name="Lluch J."/>
            <person name="Castinel A."/>
            <person name="Donnadieu C."/>
            <person name="Desvignes T."/>
            <person name="Floi Bucao C."/>
            <person name="Jouanno E."/>
            <person name="Wen M."/>
            <person name="Mejri S."/>
            <person name="Dirks R."/>
            <person name="Jansen H."/>
            <person name="Henkel C."/>
            <person name="Chen W.J."/>
            <person name="Zahm M."/>
            <person name="Cabau C."/>
            <person name="Klopp C."/>
            <person name="Thompson A.W."/>
            <person name="Robinson-Rechavi M."/>
            <person name="Braasch I."/>
            <person name="Lecointre G."/>
            <person name="Bobe J."/>
            <person name="Postlethwait J.H."/>
            <person name="Berthelot C."/>
            <person name="Roest Crollius H."/>
            <person name="Guiguen Y."/>
        </authorList>
    </citation>
    <scope>NUCLEOTIDE SEQUENCE</scope>
    <source>
        <strain evidence="2">Concon-B</strain>
    </source>
</reference>
<name>A0A9Q1D4A1_CONCO</name>
<dbReference type="Proteomes" id="UP001152803">
    <property type="component" value="Unassembled WGS sequence"/>
</dbReference>